<evidence type="ECO:0008006" key="3">
    <source>
        <dbReference type="Google" id="ProtNLM"/>
    </source>
</evidence>
<proteinExistence type="predicted"/>
<reference evidence="1" key="1">
    <citation type="submission" date="2023-07" db="EMBL/GenBank/DDBJ databases">
        <authorList>
            <person name="Kim M.K."/>
        </authorList>
    </citation>
    <scope>NUCLEOTIDE SEQUENCE</scope>
    <source>
        <strain evidence="1">ASUV-10-1</strain>
    </source>
</reference>
<evidence type="ECO:0000313" key="1">
    <source>
        <dbReference type="EMBL" id="MDO7876001.1"/>
    </source>
</evidence>
<dbReference type="EMBL" id="JAUQSY010000009">
    <property type="protein sequence ID" value="MDO7876001.1"/>
    <property type="molecule type" value="Genomic_DNA"/>
</dbReference>
<keyword evidence="2" id="KW-1185">Reference proteome</keyword>
<dbReference type="Proteomes" id="UP001176429">
    <property type="component" value="Unassembled WGS sequence"/>
</dbReference>
<organism evidence="1 2">
    <name type="scientific">Hymenobacter aranciens</name>
    <dbReference type="NCBI Taxonomy" id="3063996"/>
    <lineage>
        <taxon>Bacteria</taxon>
        <taxon>Pseudomonadati</taxon>
        <taxon>Bacteroidota</taxon>
        <taxon>Cytophagia</taxon>
        <taxon>Cytophagales</taxon>
        <taxon>Hymenobacteraceae</taxon>
        <taxon>Hymenobacter</taxon>
    </lineage>
</organism>
<gene>
    <name evidence="1" type="ORF">Q5H93_14755</name>
</gene>
<name>A0ABT9BCK1_9BACT</name>
<accession>A0ABT9BCK1</accession>
<sequence>MEENPNYNKSTETALDRIRASFFDDEEDSGLSTSDLEQKGQLVATHAWLTQGKSVEKTVVLLCARYTIGRATAYRRIRDTTALFGEVTRTHKEGVKHILYEMAMGVFRKAMKAQDKFGNPDLKAANAAIKNMAILKGLDKEDSTALTPEVLGNKTYVLQISLNGADGKPKTVQLDKLDDMDAATYAELVETVERSDVSLDGMRHLLLEAQEAEENDDDDESTED</sequence>
<comment type="caution">
    <text evidence="1">The sequence shown here is derived from an EMBL/GenBank/DDBJ whole genome shotgun (WGS) entry which is preliminary data.</text>
</comment>
<protein>
    <recommendedName>
        <fullName evidence="3">DUF3102 domain-containing protein</fullName>
    </recommendedName>
</protein>
<evidence type="ECO:0000313" key="2">
    <source>
        <dbReference type="Proteomes" id="UP001176429"/>
    </source>
</evidence>
<dbReference type="RefSeq" id="WP_305007332.1">
    <property type="nucleotide sequence ID" value="NZ_JAUQSY010000009.1"/>
</dbReference>